<name>A0A9W9X4N1_9EURO</name>
<accession>A0A9W9X4N1</accession>
<keyword evidence="6" id="KW-1185">Reference proteome</keyword>
<comment type="caution">
    <text evidence="5">The sequence shown here is derived from an EMBL/GenBank/DDBJ whole genome shotgun (WGS) entry which is preliminary data.</text>
</comment>
<reference evidence="5" key="2">
    <citation type="journal article" date="2023" name="IMA Fungus">
        <title>Comparative genomic study of the Penicillium genus elucidates a diverse pangenome and 15 lateral gene transfer events.</title>
        <authorList>
            <person name="Petersen C."/>
            <person name="Sorensen T."/>
            <person name="Nielsen M.R."/>
            <person name="Sondergaard T.E."/>
            <person name="Sorensen J.L."/>
            <person name="Fitzpatrick D.A."/>
            <person name="Frisvad J.C."/>
            <person name="Nielsen K.L."/>
        </authorList>
    </citation>
    <scope>NUCLEOTIDE SEQUENCE</scope>
    <source>
        <strain evidence="5">IBT 17660</strain>
    </source>
</reference>
<keyword evidence="1" id="KW-0863">Zinc-finger</keyword>
<feature type="domain" description="SWIM-type" evidence="4">
    <location>
        <begin position="29"/>
        <end position="62"/>
    </location>
</feature>
<gene>
    <name evidence="5" type="ORF">N7530_002786</name>
</gene>
<evidence type="ECO:0000313" key="5">
    <source>
        <dbReference type="EMBL" id="KAJ5483540.1"/>
    </source>
</evidence>
<dbReference type="AlphaFoldDB" id="A0A9W9X4N1"/>
<dbReference type="SUPFAM" id="SSF57850">
    <property type="entry name" value="RING/U-box"/>
    <property type="match status" value="1"/>
</dbReference>
<feature type="region of interest" description="Disordered" evidence="2">
    <location>
        <begin position="220"/>
        <end position="256"/>
    </location>
</feature>
<evidence type="ECO:0008006" key="7">
    <source>
        <dbReference type="Google" id="ProtNLM"/>
    </source>
</evidence>
<dbReference type="InterPro" id="IPR039903">
    <property type="entry name" value="Zswim2"/>
</dbReference>
<dbReference type="PROSITE" id="PS50966">
    <property type="entry name" value="ZF_SWIM"/>
    <property type="match status" value="1"/>
</dbReference>
<dbReference type="PANTHER" id="PTHR21540:SF0">
    <property type="entry name" value="PHD FAMILY PROTEIN"/>
    <property type="match status" value="1"/>
</dbReference>
<dbReference type="Pfam" id="PF04434">
    <property type="entry name" value="SWIM"/>
    <property type="match status" value="1"/>
</dbReference>
<proteinExistence type="predicted"/>
<evidence type="ECO:0000313" key="6">
    <source>
        <dbReference type="Proteomes" id="UP001147760"/>
    </source>
</evidence>
<evidence type="ECO:0000259" key="3">
    <source>
        <dbReference type="PROSITE" id="PS50089"/>
    </source>
</evidence>
<organism evidence="5 6">
    <name type="scientific">Penicillium desertorum</name>
    <dbReference type="NCBI Taxonomy" id="1303715"/>
    <lineage>
        <taxon>Eukaryota</taxon>
        <taxon>Fungi</taxon>
        <taxon>Dikarya</taxon>
        <taxon>Ascomycota</taxon>
        <taxon>Pezizomycotina</taxon>
        <taxon>Eurotiomycetes</taxon>
        <taxon>Eurotiomycetidae</taxon>
        <taxon>Eurotiales</taxon>
        <taxon>Aspergillaceae</taxon>
        <taxon>Penicillium</taxon>
    </lineage>
</organism>
<dbReference type="PANTHER" id="PTHR21540">
    <property type="entry name" value="RING FINGER AND SWIM DOMAIN-CONTAINING PROTEIN 2"/>
    <property type="match status" value="1"/>
</dbReference>
<dbReference type="EMBL" id="JAPWDO010000002">
    <property type="protein sequence ID" value="KAJ5483540.1"/>
    <property type="molecule type" value="Genomic_DNA"/>
</dbReference>
<dbReference type="GO" id="GO:0008270">
    <property type="term" value="F:zinc ion binding"/>
    <property type="evidence" value="ECO:0007669"/>
    <property type="project" value="UniProtKB-KW"/>
</dbReference>
<sequence length="256" mass="28509">MYMIRHTVGGTQDIPQISFEVVGSTGNIYKTVIGKVPTCDCPDVRFRKTQCKHICFVLSAMDVPEQLMYQRSFLPSELRAMLAVLSLKRNLDRTTLTTAGERKPVEGKCPICFHGFETGQKTTWCQSCGSNFHKACFKKWEAAMRTFYTVVSCLYCNAPWQTDEHGAPHLNGEVIQTKGDHTRGGYVNMGDKYLSHVLTSGSSGEPLLLIASWDEMGDSSSNAANPRAVKPQILKSRRNEDECDRHETGDVTSVGM</sequence>
<dbReference type="Gene3D" id="3.30.40.10">
    <property type="entry name" value="Zinc/RING finger domain, C3HC4 (zinc finger)"/>
    <property type="match status" value="1"/>
</dbReference>
<feature type="compositionally biased region" description="Basic and acidic residues" evidence="2">
    <location>
        <begin position="237"/>
        <end position="249"/>
    </location>
</feature>
<protein>
    <recommendedName>
        <fullName evidence="7">SWIM-type domain-containing protein</fullName>
    </recommendedName>
</protein>
<dbReference type="GO" id="GO:0061630">
    <property type="term" value="F:ubiquitin protein ligase activity"/>
    <property type="evidence" value="ECO:0007669"/>
    <property type="project" value="InterPro"/>
</dbReference>
<dbReference type="PROSITE" id="PS50089">
    <property type="entry name" value="ZF_RING_2"/>
    <property type="match status" value="1"/>
</dbReference>
<dbReference type="OrthoDB" id="2122982at2759"/>
<dbReference type="InterPro" id="IPR007527">
    <property type="entry name" value="Znf_SWIM"/>
</dbReference>
<evidence type="ECO:0000256" key="2">
    <source>
        <dbReference type="SAM" id="MobiDB-lite"/>
    </source>
</evidence>
<reference evidence="5" key="1">
    <citation type="submission" date="2022-12" db="EMBL/GenBank/DDBJ databases">
        <authorList>
            <person name="Petersen C."/>
        </authorList>
    </citation>
    <scope>NUCLEOTIDE SEQUENCE</scope>
    <source>
        <strain evidence="5">IBT 17660</strain>
    </source>
</reference>
<evidence type="ECO:0000259" key="4">
    <source>
        <dbReference type="PROSITE" id="PS50966"/>
    </source>
</evidence>
<feature type="domain" description="RING-type" evidence="3">
    <location>
        <begin position="109"/>
        <end position="157"/>
    </location>
</feature>
<keyword evidence="1" id="KW-0862">Zinc</keyword>
<keyword evidence="1" id="KW-0479">Metal-binding</keyword>
<dbReference type="InterPro" id="IPR001841">
    <property type="entry name" value="Znf_RING"/>
</dbReference>
<dbReference type="Proteomes" id="UP001147760">
    <property type="component" value="Unassembled WGS sequence"/>
</dbReference>
<dbReference type="InterPro" id="IPR013083">
    <property type="entry name" value="Znf_RING/FYVE/PHD"/>
</dbReference>
<evidence type="ECO:0000256" key="1">
    <source>
        <dbReference type="PROSITE-ProRule" id="PRU00175"/>
    </source>
</evidence>